<sequence>MDRPKATPLVALSVALALCAATAVEAEGLPAVDFEVLADARLSVVSGEQSWFDDWLGKLRYGGDRGGEGQGRFRLAELSLMARSDITWDLQAFVHAKFDPEQDKPADLVEAFLHYKPVPTSSVQYEARAGLLFPHISRENIGAAWTSPFTITPSAINSWVGEEIRALALEGKATLRLENQKLSLTAAVFGFNDPAGSLLAIRGWALGDYKTGAFSQVPLAPVPSIQPGGFLEDQPLWVHPVRELDGRPGFYASLDWDYAKRVKLGAFYYDNRGDPETFKHNQYAWDTRFWNFYAEVEAPAGIKIMSQFMTGNTMMGTLYDGMRMVDADFTAGYVMATRKLGPHRISLRRDWFDVDDNTFVSQDNNNEVGTAWTLAFNAKVGKKANLIAEFLHVDSNRPAREGIWRDAEQDQTQLQVSYRQRF</sequence>
<dbReference type="SUPFAM" id="SSF56935">
    <property type="entry name" value="Porins"/>
    <property type="match status" value="1"/>
</dbReference>
<evidence type="ECO:0000313" key="3">
    <source>
        <dbReference type="Proteomes" id="UP000183685"/>
    </source>
</evidence>
<feature type="chain" id="PRO_5010270610" description="Phosphate-selective porin O and P" evidence="1">
    <location>
        <begin position="27"/>
        <end position="422"/>
    </location>
</feature>
<dbReference type="AlphaFoldDB" id="A0A1G6VM45"/>
<evidence type="ECO:0000256" key="1">
    <source>
        <dbReference type="SAM" id="SignalP"/>
    </source>
</evidence>
<organism evidence="2 3">
    <name type="scientific">Kordiimonas lacus</name>
    <dbReference type="NCBI Taxonomy" id="637679"/>
    <lineage>
        <taxon>Bacteria</taxon>
        <taxon>Pseudomonadati</taxon>
        <taxon>Pseudomonadota</taxon>
        <taxon>Alphaproteobacteria</taxon>
        <taxon>Kordiimonadales</taxon>
        <taxon>Kordiimonadaceae</taxon>
        <taxon>Kordiimonas</taxon>
    </lineage>
</organism>
<proteinExistence type="predicted"/>
<dbReference type="OrthoDB" id="7531957at2"/>
<feature type="signal peptide" evidence="1">
    <location>
        <begin position="1"/>
        <end position="26"/>
    </location>
</feature>
<dbReference type="STRING" id="637679.GCA_001550055_02491"/>
<accession>A0A1G6VM45</accession>
<evidence type="ECO:0000313" key="2">
    <source>
        <dbReference type="EMBL" id="SDD54483.1"/>
    </source>
</evidence>
<evidence type="ECO:0008006" key="4">
    <source>
        <dbReference type="Google" id="ProtNLM"/>
    </source>
</evidence>
<dbReference type="RefSeq" id="WP_068305516.1">
    <property type="nucleotide sequence ID" value="NZ_FNAK01000002.1"/>
</dbReference>
<dbReference type="Proteomes" id="UP000183685">
    <property type="component" value="Unassembled WGS sequence"/>
</dbReference>
<keyword evidence="3" id="KW-1185">Reference proteome</keyword>
<name>A0A1G6VM45_9PROT</name>
<keyword evidence="1" id="KW-0732">Signal</keyword>
<protein>
    <recommendedName>
        <fullName evidence="4">Phosphate-selective porin O and P</fullName>
    </recommendedName>
</protein>
<gene>
    <name evidence="2" type="ORF">SAMN04488071_0776</name>
</gene>
<dbReference type="EMBL" id="FNAK01000002">
    <property type="protein sequence ID" value="SDD54483.1"/>
    <property type="molecule type" value="Genomic_DNA"/>
</dbReference>
<reference evidence="2 3" key="1">
    <citation type="submission" date="2016-10" db="EMBL/GenBank/DDBJ databases">
        <authorList>
            <person name="de Groot N.N."/>
        </authorList>
    </citation>
    <scope>NUCLEOTIDE SEQUENCE [LARGE SCALE GENOMIC DNA]</scope>
    <source>
        <strain evidence="2 3">CGMCC 1.9109</strain>
    </source>
</reference>